<proteinExistence type="predicted"/>
<evidence type="ECO:0000256" key="1">
    <source>
        <dbReference type="SAM" id="MobiDB-lite"/>
    </source>
</evidence>
<name>A0A4P8L3Q9_9BACT</name>
<dbReference type="RefSeq" id="WP_137424880.1">
    <property type="nucleotide sequence ID" value="NZ_CP040098.1"/>
</dbReference>
<accession>A0A4P8L3Q9</accession>
<feature type="region of interest" description="Disordered" evidence="1">
    <location>
        <begin position="1"/>
        <end position="26"/>
    </location>
</feature>
<evidence type="ECO:0008006" key="4">
    <source>
        <dbReference type="Google" id="ProtNLM"/>
    </source>
</evidence>
<dbReference type="Proteomes" id="UP000298602">
    <property type="component" value="Chromosome"/>
</dbReference>
<reference evidence="2 3" key="2">
    <citation type="submission" date="2019-05" db="EMBL/GenBank/DDBJ databases">
        <authorList>
            <person name="Suflita J.M."/>
            <person name="Marks C.R."/>
        </authorList>
    </citation>
    <scope>NUCLEOTIDE SEQUENCE [LARGE SCALE GENOMIC DNA]</scope>
    <source>
        <strain evidence="2 3">ALDC</strain>
    </source>
</reference>
<dbReference type="OrthoDB" id="5457534at2"/>
<dbReference type="KEGG" id="dax:FDQ92_10720"/>
<reference evidence="2 3" key="1">
    <citation type="submission" date="2019-05" db="EMBL/GenBank/DDBJ databases">
        <title>The Complete Genome Sequence of the n-alkane-degrading Desulfoglaeba alkanexedens ALDC reveals multiple alkylsuccinate synthase gene clusters.</title>
        <authorList>
            <person name="Callaghan A.V."/>
            <person name="Davidova I.A."/>
            <person name="Duncan K.E."/>
            <person name="Morris B."/>
            <person name="McInerney M.J."/>
        </authorList>
    </citation>
    <scope>NUCLEOTIDE SEQUENCE [LARGE SCALE GENOMIC DNA]</scope>
    <source>
        <strain evidence="2 3">ALDC</strain>
    </source>
</reference>
<protein>
    <recommendedName>
        <fullName evidence="4">YtxH domain-containing protein</fullName>
    </recommendedName>
</protein>
<sequence length="144" mass="15498">MSAHHHPDYSSPGIHPGSPEAPMHQPVAYDGGVYHQAAGPGPLPYGVYGQIDGYPGVGYAAASYPQAQPYPSTTFLGLNFRDQQFWKGAVLGAAVTLLLTSETMQKGIIRGVAKMYGAVQGGIQEIKEKFEDVQAELHRESEKK</sequence>
<evidence type="ECO:0000313" key="2">
    <source>
        <dbReference type="EMBL" id="QCQ22596.1"/>
    </source>
</evidence>
<dbReference type="AlphaFoldDB" id="A0A4P8L3Q9"/>
<evidence type="ECO:0000313" key="3">
    <source>
        <dbReference type="Proteomes" id="UP000298602"/>
    </source>
</evidence>
<dbReference type="EMBL" id="CP040098">
    <property type="protein sequence ID" value="QCQ22596.1"/>
    <property type="molecule type" value="Genomic_DNA"/>
</dbReference>
<keyword evidence="3" id="KW-1185">Reference proteome</keyword>
<gene>
    <name evidence="2" type="ORF">FDQ92_10720</name>
</gene>
<organism evidence="2 3">
    <name type="scientific">Desulfoglaeba alkanexedens ALDC</name>
    <dbReference type="NCBI Taxonomy" id="980445"/>
    <lineage>
        <taxon>Bacteria</taxon>
        <taxon>Pseudomonadati</taxon>
        <taxon>Thermodesulfobacteriota</taxon>
        <taxon>Syntrophobacteria</taxon>
        <taxon>Syntrophobacterales</taxon>
        <taxon>Syntrophobacteraceae</taxon>
        <taxon>Desulfoglaeba</taxon>
    </lineage>
</organism>